<dbReference type="EMBL" id="ML996691">
    <property type="protein sequence ID" value="KAF2402149.1"/>
    <property type="molecule type" value="Genomic_DNA"/>
</dbReference>
<reference evidence="2" key="1">
    <citation type="journal article" date="2020" name="Stud. Mycol.">
        <title>101 Dothideomycetes genomes: a test case for predicting lifestyles and emergence of pathogens.</title>
        <authorList>
            <person name="Haridas S."/>
            <person name="Albert R."/>
            <person name="Binder M."/>
            <person name="Bloem J."/>
            <person name="Labutti K."/>
            <person name="Salamov A."/>
            <person name="Andreopoulos B."/>
            <person name="Baker S."/>
            <person name="Barry K."/>
            <person name="Bills G."/>
            <person name="Bluhm B."/>
            <person name="Cannon C."/>
            <person name="Castanera R."/>
            <person name="Culley D."/>
            <person name="Daum C."/>
            <person name="Ezra D."/>
            <person name="Gonzalez J."/>
            <person name="Henrissat B."/>
            <person name="Kuo A."/>
            <person name="Liang C."/>
            <person name="Lipzen A."/>
            <person name="Lutzoni F."/>
            <person name="Magnuson J."/>
            <person name="Mondo S."/>
            <person name="Nolan M."/>
            <person name="Ohm R."/>
            <person name="Pangilinan J."/>
            <person name="Park H.-J."/>
            <person name="Ramirez L."/>
            <person name="Alfaro M."/>
            <person name="Sun H."/>
            <person name="Tritt A."/>
            <person name="Yoshinaga Y."/>
            <person name="Zwiers L.-H."/>
            <person name="Turgeon B."/>
            <person name="Goodwin S."/>
            <person name="Spatafora J."/>
            <person name="Crous P."/>
            <person name="Grigoriev I."/>
        </authorList>
    </citation>
    <scope>NUCLEOTIDE SEQUENCE</scope>
    <source>
        <strain evidence="2">CBS 262.69</strain>
    </source>
</reference>
<gene>
    <name evidence="2" type="ORF">EJ06DRAFT_547569</name>
</gene>
<evidence type="ECO:0000256" key="1">
    <source>
        <dbReference type="SAM" id="MobiDB-lite"/>
    </source>
</evidence>
<organism evidence="2 3">
    <name type="scientific">Trichodelitschia bisporula</name>
    <dbReference type="NCBI Taxonomy" id="703511"/>
    <lineage>
        <taxon>Eukaryota</taxon>
        <taxon>Fungi</taxon>
        <taxon>Dikarya</taxon>
        <taxon>Ascomycota</taxon>
        <taxon>Pezizomycotina</taxon>
        <taxon>Dothideomycetes</taxon>
        <taxon>Dothideomycetes incertae sedis</taxon>
        <taxon>Phaeotrichales</taxon>
        <taxon>Phaeotrichaceae</taxon>
        <taxon>Trichodelitschia</taxon>
    </lineage>
</organism>
<feature type="compositionally biased region" description="Polar residues" evidence="1">
    <location>
        <begin position="10"/>
        <end position="20"/>
    </location>
</feature>
<evidence type="ECO:0000313" key="3">
    <source>
        <dbReference type="Proteomes" id="UP000799640"/>
    </source>
</evidence>
<evidence type="ECO:0000313" key="2">
    <source>
        <dbReference type="EMBL" id="KAF2402149.1"/>
    </source>
</evidence>
<sequence length="120" mass="13626">MAGSQDENHSTSGAYATSDSPKLPMRNDDELKEIEAAIVAHNGLPALSEKLDHWTYPGGNYALPDTRIEKRLNQMVKAWLFNNMMAKALDKILLEGYALMRYSTYMDLLGFIEDLWMEEP</sequence>
<protein>
    <submittedName>
        <fullName evidence="2">Uncharacterized protein</fullName>
    </submittedName>
</protein>
<keyword evidence="3" id="KW-1185">Reference proteome</keyword>
<feature type="region of interest" description="Disordered" evidence="1">
    <location>
        <begin position="1"/>
        <end position="27"/>
    </location>
</feature>
<accession>A0A6G1I252</accession>
<proteinExistence type="predicted"/>
<dbReference type="AlphaFoldDB" id="A0A6G1I252"/>
<name>A0A6G1I252_9PEZI</name>
<dbReference type="Proteomes" id="UP000799640">
    <property type="component" value="Unassembled WGS sequence"/>
</dbReference>